<dbReference type="InterPro" id="IPR051415">
    <property type="entry name" value="LAAT-1"/>
</dbReference>
<dbReference type="InterPro" id="IPR006603">
    <property type="entry name" value="PQ-loop_rpt"/>
</dbReference>
<feature type="transmembrane region" description="Helical" evidence="6">
    <location>
        <begin position="160"/>
        <end position="181"/>
    </location>
</feature>
<dbReference type="STRING" id="34508.A0A4U8UP05"/>
<comment type="caution">
    <text evidence="7">The sequence shown here is derived from an EMBL/GenBank/DDBJ whole genome shotgun (WGS) entry which is preliminary data.</text>
</comment>
<dbReference type="EMBL" id="CM016762">
    <property type="protein sequence ID" value="TMS33807.1"/>
    <property type="molecule type" value="Genomic_DNA"/>
</dbReference>
<organism evidence="7 8">
    <name type="scientific">Steinernema carpocapsae</name>
    <name type="common">Entomopathogenic nematode</name>
    <dbReference type="NCBI Taxonomy" id="34508"/>
    <lineage>
        <taxon>Eukaryota</taxon>
        <taxon>Metazoa</taxon>
        <taxon>Ecdysozoa</taxon>
        <taxon>Nematoda</taxon>
        <taxon>Chromadorea</taxon>
        <taxon>Rhabditida</taxon>
        <taxon>Tylenchina</taxon>
        <taxon>Panagrolaimomorpha</taxon>
        <taxon>Strongyloidoidea</taxon>
        <taxon>Steinernematidae</taxon>
        <taxon>Steinernema</taxon>
    </lineage>
</organism>
<name>A0A4U8UP05_STECR</name>
<reference evidence="7 8" key="1">
    <citation type="journal article" date="2015" name="Genome Biol.">
        <title>Comparative genomics of Steinernema reveals deeply conserved gene regulatory networks.</title>
        <authorList>
            <person name="Dillman A.R."/>
            <person name="Macchietto M."/>
            <person name="Porter C.F."/>
            <person name="Rogers A."/>
            <person name="Williams B."/>
            <person name="Antoshechkin I."/>
            <person name="Lee M.M."/>
            <person name="Goodwin Z."/>
            <person name="Lu X."/>
            <person name="Lewis E.E."/>
            <person name="Goodrich-Blair H."/>
            <person name="Stock S.P."/>
            <person name="Adams B.J."/>
            <person name="Sternberg P.W."/>
            <person name="Mortazavi A."/>
        </authorList>
    </citation>
    <scope>NUCLEOTIDE SEQUENCE [LARGE SCALE GENOMIC DNA]</scope>
    <source>
        <strain evidence="7 8">ALL</strain>
    </source>
</reference>
<feature type="transmembrane region" description="Helical" evidence="6">
    <location>
        <begin position="94"/>
        <end position="114"/>
    </location>
</feature>
<dbReference type="OrthoDB" id="8048523at2759"/>
<comment type="similarity">
    <text evidence="5">Belongs to the laat-1 family.</text>
</comment>
<feature type="transmembrane region" description="Helical" evidence="6">
    <location>
        <begin position="209"/>
        <end position="227"/>
    </location>
</feature>
<keyword evidence="4 6" id="KW-0472">Membrane</keyword>
<feature type="transmembrane region" description="Helical" evidence="6">
    <location>
        <begin position="63"/>
        <end position="82"/>
    </location>
</feature>
<keyword evidence="2 6" id="KW-0812">Transmembrane</keyword>
<dbReference type="PANTHER" id="PTHR16201:SF34">
    <property type="entry name" value="LYSOSOMAL AMINO ACID TRANSPORTER 1"/>
    <property type="match status" value="1"/>
</dbReference>
<evidence type="ECO:0000256" key="2">
    <source>
        <dbReference type="ARBA" id="ARBA00022692"/>
    </source>
</evidence>
<keyword evidence="3 6" id="KW-1133">Transmembrane helix</keyword>
<dbReference type="FunFam" id="1.20.1280.290:FF:000049">
    <property type="entry name" value="Lysosomal amino acid transporter 1"/>
    <property type="match status" value="1"/>
</dbReference>
<sequence>MVQPSGQMLYRYTPLLTTFMANNPQAGSALLTDEADPNCTHGVKWIHDVFSDCVDTTPKLCGFAIGLVSLVLWLIPLIPQLLQNYRSKRCEGLSIVFIMFWLIGDVCNMLGAILTNQQPIQKIIGVYYILQDLVLLSQFTYYTKIYHRGARMRSSTNGPIVVPCVLLAAFGGAFTIVSTQAPVMEEAAMGMTRGRLLTENVGMPPIFESYYDLVGYVIGTVAALSYFSGRIPQLYKNYKRQSCEGLSVVMLYIIVAANLTYGLSVLLESTGWLYFVRHLPWLAGSLGCCFFDVIMIYQCYYYKALAARCDEGESLLASEDLSDEA</sequence>
<reference evidence="7 8" key="2">
    <citation type="journal article" date="2019" name="G3 (Bethesda)">
        <title>Hybrid Assembly of the Genome of the Entomopathogenic Nematode Steinernema carpocapsae Identifies the X-Chromosome.</title>
        <authorList>
            <person name="Serra L."/>
            <person name="Macchietto M."/>
            <person name="Macias-Munoz A."/>
            <person name="McGill C.J."/>
            <person name="Rodriguez I.M."/>
            <person name="Rodriguez B."/>
            <person name="Murad R."/>
            <person name="Mortazavi A."/>
        </authorList>
    </citation>
    <scope>NUCLEOTIDE SEQUENCE [LARGE SCALE GENOMIC DNA]</scope>
    <source>
        <strain evidence="7 8">ALL</strain>
    </source>
</reference>
<comment type="subcellular location">
    <subcellularLocation>
        <location evidence="1">Membrane</location>
        <topology evidence="1">Multi-pass membrane protein</topology>
    </subcellularLocation>
</comment>
<evidence type="ECO:0008006" key="9">
    <source>
        <dbReference type="Google" id="ProtNLM"/>
    </source>
</evidence>
<proteinExistence type="inferred from homology"/>
<protein>
    <recommendedName>
        <fullName evidence="9">PQ-loop repeat-containing protein</fullName>
    </recommendedName>
</protein>
<evidence type="ECO:0000313" key="7">
    <source>
        <dbReference type="EMBL" id="TMS33807.1"/>
    </source>
</evidence>
<dbReference type="Gene3D" id="1.20.1280.290">
    <property type="match status" value="2"/>
</dbReference>
<feature type="transmembrane region" description="Helical" evidence="6">
    <location>
        <begin position="279"/>
        <end position="300"/>
    </location>
</feature>
<dbReference type="FunFam" id="1.20.1280.290:FF:000009">
    <property type="entry name" value="PQ loop repeat family protein"/>
    <property type="match status" value="1"/>
</dbReference>
<dbReference type="GO" id="GO:0098852">
    <property type="term" value="C:lytic vacuole membrane"/>
    <property type="evidence" value="ECO:0007669"/>
    <property type="project" value="UniProtKB-ARBA"/>
</dbReference>
<evidence type="ECO:0000256" key="4">
    <source>
        <dbReference type="ARBA" id="ARBA00023136"/>
    </source>
</evidence>
<dbReference type="Proteomes" id="UP000298663">
    <property type="component" value="Chromosome X"/>
</dbReference>
<evidence type="ECO:0000256" key="6">
    <source>
        <dbReference type="SAM" id="Phobius"/>
    </source>
</evidence>
<evidence type="ECO:0000256" key="1">
    <source>
        <dbReference type="ARBA" id="ARBA00004141"/>
    </source>
</evidence>
<dbReference type="GO" id="GO:0015174">
    <property type="term" value="F:basic amino acid transmembrane transporter activity"/>
    <property type="evidence" value="ECO:0007669"/>
    <property type="project" value="TreeGrafter"/>
</dbReference>
<dbReference type="PANTHER" id="PTHR16201">
    <property type="entry name" value="SEVEN TRANSMEMBRANE PROTEIN 1-RELATED"/>
    <property type="match status" value="1"/>
</dbReference>
<dbReference type="SMART" id="SM00679">
    <property type="entry name" value="CTNS"/>
    <property type="match status" value="2"/>
</dbReference>
<evidence type="ECO:0000256" key="5">
    <source>
        <dbReference type="ARBA" id="ARBA00038039"/>
    </source>
</evidence>
<gene>
    <name evidence="7" type="ORF">L596_001502</name>
</gene>
<evidence type="ECO:0000313" key="8">
    <source>
        <dbReference type="Proteomes" id="UP000298663"/>
    </source>
</evidence>
<dbReference type="AlphaFoldDB" id="A0A4U8UP05"/>
<evidence type="ECO:0000256" key="3">
    <source>
        <dbReference type="ARBA" id="ARBA00022989"/>
    </source>
</evidence>
<dbReference type="Pfam" id="PF04193">
    <property type="entry name" value="PQ-loop"/>
    <property type="match status" value="2"/>
</dbReference>
<keyword evidence="8" id="KW-1185">Reference proteome</keyword>
<dbReference type="EMBL" id="AZBU02000001">
    <property type="protein sequence ID" value="TMS33807.1"/>
    <property type="molecule type" value="Genomic_DNA"/>
</dbReference>
<feature type="transmembrane region" description="Helical" evidence="6">
    <location>
        <begin position="248"/>
        <end position="267"/>
    </location>
</feature>
<feature type="transmembrane region" description="Helical" evidence="6">
    <location>
        <begin position="120"/>
        <end position="139"/>
    </location>
</feature>
<accession>A0A4U8UP05</accession>